<dbReference type="PROSITE" id="PS51257">
    <property type="entry name" value="PROKAR_LIPOPROTEIN"/>
    <property type="match status" value="1"/>
</dbReference>
<reference evidence="4 5" key="1">
    <citation type="submission" date="2017-06" db="EMBL/GenBank/DDBJ databases">
        <authorList>
            <person name="Kim H.J."/>
            <person name="Triplett B.A."/>
        </authorList>
    </citation>
    <scope>NUCLEOTIDE SEQUENCE [LARGE SCALE GENOMIC DNA]</scope>
    <source>
        <strain evidence="4 5">DSM 29150</strain>
    </source>
</reference>
<evidence type="ECO:0000313" key="5">
    <source>
        <dbReference type="Proteomes" id="UP000198384"/>
    </source>
</evidence>
<dbReference type="PANTHER" id="PTHR31988">
    <property type="entry name" value="ESTERASE, PUTATIVE (DUF303)-RELATED"/>
    <property type="match status" value="1"/>
</dbReference>
<dbReference type="Gene3D" id="3.40.50.1110">
    <property type="entry name" value="SGNH hydrolase"/>
    <property type="match status" value="1"/>
</dbReference>
<dbReference type="GO" id="GO:0016788">
    <property type="term" value="F:hydrolase activity, acting on ester bonds"/>
    <property type="evidence" value="ECO:0007669"/>
    <property type="project" value="UniProtKB-ARBA"/>
</dbReference>
<keyword evidence="5" id="KW-1185">Reference proteome</keyword>
<dbReference type="Proteomes" id="UP000198384">
    <property type="component" value="Unassembled WGS sequence"/>
</dbReference>
<organism evidence="4 5">
    <name type="scientific">Lutibacter agarilyticus</name>
    <dbReference type="NCBI Taxonomy" id="1109740"/>
    <lineage>
        <taxon>Bacteria</taxon>
        <taxon>Pseudomonadati</taxon>
        <taxon>Bacteroidota</taxon>
        <taxon>Flavobacteriia</taxon>
        <taxon>Flavobacteriales</taxon>
        <taxon>Flavobacteriaceae</taxon>
        <taxon>Lutibacter</taxon>
    </lineage>
</organism>
<keyword evidence="1" id="KW-0378">Hydrolase</keyword>
<dbReference type="InterPro" id="IPR052940">
    <property type="entry name" value="Carb_Esterase_6"/>
</dbReference>
<dbReference type="EMBL" id="FZNT01000005">
    <property type="protein sequence ID" value="SNR54373.1"/>
    <property type="molecule type" value="Genomic_DNA"/>
</dbReference>
<evidence type="ECO:0000313" key="4">
    <source>
        <dbReference type="EMBL" id="SNR54373.1"/>
    </source>
</evidence>
<feature type="signal peptide" evidence="2">
    <location>
        <begin position="1"/>
        <end position="19"/>
    </location>
</feature>
<dbReference type="RefSeq" id="WP_089381525.1">
    <property type="nucleotide sequence ID" value="NZ_FZNT01000005.1"/>
</dbReference>
<evidence type="ECO:0000259" key="3">
    <source>
        <dbReference type="Pfam" id="PF03629"/>
    </source>
</evidence>
<dbReference type="OrthoDB" id="9795554at2"/>
<accession>A0A238X747</accession>
<protein>
    <recommendedName>
        <fullName evidence="3">Sialate O-acetylesterase domain-containing protein</fullName>
    </recommendedName>
</protein>
<evidence type="ECO:0000256" key="2">
    <source>
        <dbReference type="SAM" id="SignalP"/>
    </source>
</evidence>
<dbReference type="Pfam" id="PF03629">
    <property type="entry name" value="SASA"/>
    <property type="match status" value="1"/>
</dbReference>
<dbReference type="AlphaFoldDB" id="A0A238X747"/>
<dbReference type="PANTHER" id="PTHR31988:SF19">
    <property type="entry name" value="9-O-ACETYL-N-ACETYLNEURAMINIC ACID DEACETYLASE-RELATED"/>
    <property type="match status" value="1"/>
</dbReference>
<dbReference type="InterPro" id="IPR005181">
    <property type="entry name" value="SASA"/>
</dbReference>
<feature type="domain" description="Sialate O-acetylesterase" evidence="3">
    <location>
        <begin position="30"/>
        <end position="284"/>
    </location>
</feature>
<keyword evidence="2" id="KW-0732">Signal</keyword>
<evidence type="ECO:0000256" key="1">
    <source>
        <dbReference type="ARBA" id="ARBA00022801"/>
    </source>
</evidence>
<dbReference type="SUPFAM" id="SSF52266">
    <property type="entry name" value="SGNH hydrolase"/>
    <property type="match status" value="1"/>
</dbReference>
<sequence>MRKLILTIILLAITIACTSAEKPNESKNKKKVFLFAGQSNMDGRANGGDLSEDDLARLEKVANRIVFYYNHKPVTPLQLTSASKFIKNKFGFNEIFGPELFFGIEMAEKYPNDEFIFIKRSVGGTSLYGCWNPDWTYEKANQMNEADKPKLYSDFIEYTKSILASMNENEYEIAGMHWVQGEADSNIKNYGEEPAITYGKNLKNLVESVREDLKVQHMPFTIFQVGKGKVIEGMEEVANNDDNVYLIPQSNDETSADYYEQYPKPLGHYTTKSMKIIGVNFFKIYDKIYK</sequence>
<proteinExistence type="predicted"/>
<name>A0A238X747_9FLAO</name>
<gene>
    <name evidence="4" type="ORF">SAMN06265371_10515</name>
</gene>
<dbReference type="InterPro" id="IPR036514">
    <property type="entry name" value="SGNH_hydro_sf"/>
</dbReference>
<feature type="chain" id="PRO_5012895856" description="Sialate O-acetylesterase domain-containing protein" evidence="2">
    <location>
        <begin position="20"/>
        <end position="290"/>
    </location>
</feature>